<feature type="compositionally biased region" description="Polar residues" evidence="1">
    <location>
        <begin position="1"/>
        <end position="24"/>
    </location>
</feature>
<dbReference type="AlphaFoldDB" id="A0A8B8FWS8"/>
<dbReference type="RefSeq" id="XP_025414968.1">
    <property type="nucleotide sequence ID" value="XM_025559183.1"/>
</dbReference>
<evidence type="ECO:0000256" key="1">
    <source>
        <dbReference type="SAM" id="MobiDB-lite"/>
    </source>
</evidence>
<dbReference type="OrthoDB" id="6600173at2759"/>
<keyword evidence="2" id="KW-1185">Reference proteome</keyword>
<feature type="compositionally biased region" description="Basic and acidic residues" evidence="1">
    <location>
        <begin position="657"/>
        <end position="688"/>
    </location>
</feature>
<evidence type="ECO:0000313" key="3">
    <source>
        <dbReference type="RefSeq" id="XP_025414968.1"/>
    </source>
</evidence>
<proteinExistence type="predicted"/>
<organism evidence="2 3">
    <name type="scientific">Sipha flava</name>
    <name type="common">yellow sugarcane aphid</name>
    <dbReference type="NCBI Taxonomy" id="143950"/>
    <lineage>
        <taxon>Eukaryota</taxon>
        <taxon>Metazoa</taxon>
        <taxon>Ecdysozoa</taxon>
        <taxon>Arthropoda</taxon>
        <taxon>Hexapoda</taxon>
        <taxon>Insecta</taxon>
        <taxon>Pterygota</taxon>
        <taxon>Neoptera</taxon>
        <taxon>Paraneoptera</taxon>
        <taxon>Hemiptera</taxon>
        <taxon>Sternorrhyncha</taxon>
        <taxon>Aphidomorpha</taxon>
        <taxon>Aphidoidea</taxon>
        <taxon>Aphididae</taxon>
        <taxon>Sipha</taxon>
    </lineage>
</organism>
<evidence type="ECO:0000313" key="2">
    <source>
        <dbReference type="Proteomes" id="UP000694846"/>
    </source>
</evidence>
<name>A0A8B8FWS8_9HEMI</name>
<feature type="region of interest" description="Disordered" evidence="1">
    <location>
        <begin position="1"/>
        <end position="41"/>
    </location>
</feature>
<dbReference type="GeneID" id="112686765"/>
<gene>
    <name evidence="3" type="primary">LOC112686765</name>
</gene>
<feature type="compositionally biased region" description="Low complexity" evidence="1">
    <location>
        <begin position="603"/>
        <end position="615"/>
    </location>
</feature>
<reference evidence="3" key="1">
    <citation type="submission" date="2025-08" db="UniProtKB">
        <authorList>
            <consortium name="RefSeq"/>
        </authorList>
    </citation>
    <scope>IDENTIFICATION</scope>
    <source>
        <tissue evidence="3">Whole body</tissue>
    </source>
</reference>
<sequence>MSQRPSSRKSAIQHQSTNRKNQIQDGCDDCNNESQIDEDSRYDPKDLRDLVRILSPFVRLILDTNNPYARLVAQEVRKTFYHLFYPDMHPSDVAKTLNLKTKCQKYLQLWNECWLYIPESPNKKWVSMRTLLDENIVELYNSCSENYVNQQSGLQQRTPNCNTNEIRTQTEQSSEFNVASFSEICPNLFDMNPPDCMCEHQFAGSDLLPCINNSKSEVEKTIYLSSQNIDDEIKYIPKIDSKLISNEISESERLLTEALSINSLNRFRDTNGKIKLRESILDDNCFKRQSAGNGVYLPYCEPGCSRDSVRPIFTQGNMGQYEYYRITGNTPSPRLGNLRFRSLPRTPVEPELRTNALRDCDTDTMSYEESDESGSVVSVKSFNPLKCNSSIVANAFNNLSLEVQKLKKKKNAFTVLTKNYLKFMSNSFEGDNLCMDSSISKTVLQSINENPPTNCKQFDDDEWNDNAFRDKDFINLLPFYELVHNQLECISKTQQDYCINMLDDIMSTFFHIHYDLGDPRLKNDMLVEHVKLITRNTWELYFYKKNKKMPTIPEKSYCPLSPQGVPPQVSLKPSNLRPSNLEDPGPRSPNPIKPPSIKQFGPNKNLKSNSSTTINKKSRVTDAPQQCVANPPIEKKSNFLRRSRPSGAPKKWAPKMKPTERPETLKEFKARPLPKFVRDKLNTHNEPC</sequence>
<protein>
    <submittedName>
        <fullName evidence="3">LOW QUALITY PROTEIN: uncharacterized protein LOC112686765</fullName>
    </submittedName>
</protein>
<accession>A0A8B8FWS8</accession>
<feature type="compositionally biased region" description="Acidic residues" evidence="1">
    <location>
        <begin position="26"/>
        <end position="37"/>
    </location>
</feature>
<dbReference type="Proteomes" id="UP000694846">
    <property type="component" value="Unplaced"/>
</dbReference>
<feature type="region of interest" description="Disordered" evidence="1">
    <location>
        <begin position="559"/>
        <end position="688"/>
    </location>
</feature>